<name>A0A1T4SRL0_9ACTN</name>
<sequence length="496" mass="53329">MTRADYPSPPHLLPELRRLRAPEFRPRPRPGNAVPGRLAFLSAHPEYGLTARLDELRAEEYAHLDADGHVYLDYAGAGLPTRAQSVRHAERLRAVRVGSVGRGASPSHADLIEQARSAVLRHFGASPEEYTVVFTAGATEACRLVGECYRFDPGGRFVHLLDGHQAVNSIRGFARAKGAEVRTVGLAGPELRGDEARLRALLERPAARPRLRRAHGGAGGRAGLFAYPAQSNFTGVRHPLEWVGLAHERGFDVLLDAAASVSSRRLDLGAVAPDFVAVSWYKVFGPPAGLGSLVARRAALARLERPLAGVCEEDVPGPAALQGLLEGLRLLDEVDVDTVDLRVRCLTDRLLERLTSARHATGMPLVRVYGPDGAEGRGGIVTFNLLDPSGAVVDERIVARDAAAQRISLRVGDFHNPGAAAAAFALDRDRLSARPAPAMVVDEVLDRLGPSPARAVRVSTGIVSDLTDVSRFVEFAVDTYLDRFPDRGGLLSRPGP</sequence>
<organism evidence="2 3">
    <name type="scientific">Marinactinospora thermotolerans DSM 45154</name>
    <dbReference type="NCBI Taxonomy" id="1122192"/>
    <lineage>
        <taxon>Bacteria</taxon>
        <taxon>Bacillati</taxon>
        <taxon>Actinomycetota</taxon>
        <taxon>Actinomycetes</taxon>
        <taxon>Streptosporangiales</taxon>
        <taxon>Nocardiopsidaceae</taxon>
        <taxon>Marinactinospora</taxon>
    </lineage>
</organism>
<accession>A0A1T4SRL0</accession>
<dbReference type="Pfam" id="PF00266">
    <property type="entry name" value="Aminotran_5"/>
    <property type="match status" value="1"/>
</dbReference>
<dbReference type="Gene3D" id="3.40.640.10">
    <property type="entry name" value="Type I PLP-dependent aspartate aminotransferase-like (Major domain)"/>
    <property type="match status" value="1"/>
</dbReference>
<feature type="domain" description="Aminotransferase class V" evidence="1">
    <location>
        <begin position="100"/>
        <end position="387"/>
    </location>
</feature>
<dbReference type="InterPro" id="IPR000192">
    <property type="entry name" value="Aminotrans_V_dom"/>
</dbReference>
<dbReference type="STRING" id="1122192.SAMN02745673_03852"/>
<gene>
    <name evidence="2" type="ORF">SAMN02745673_03852</name>
</gene>
<dbReference type="Gene3D" id="3.90.1150.10">
    <property type="entry name" value="Aspartate Aminotransferase, domain 1"/>
    <property type="match status" value="1"/>
</dbReference>
<evidence type="ECO:0000313" key="2">
    <source>
        <dbReference type="EMBL" id="SKA30930.1"/>
    </source>
</evidence>
<evidence type="ECO:0000259" key="1">
    <source>
        <dbReference type="Pfam" id="PF00266"/>
    </source>
</evidence>
<dbReference type="Proteomes" id="UP000190637">
    <property type="component" value="Unassembled WGS sequence"/>
</dbReference>
<evidence type="ECO:0000313" key="3">
    <source>
        <dbReference type="Proteomes" id="UP000190637"/>
    </source>
</evidence>
<dbReference type="OrthoDB" id="3435185at2"/>
<dbReference type="GO" id="GO:0016829">
    <property type="term" value="F:lyase activity"/>
    <property type="evidence" value="ECO:0007669"/>
    <property type="project" value="UniProtKB-KW"/>
</dbReference>
<dbReference type="InterPro" id="IPR015422">
    <property type="entry name" value="PyrdxlP-dep_Trfase_small"/>
</dbReference>
<dbReference type="RefSeq" id="WP_078763120.1">
    <property type="nucleotide sequence ID" value="NZ_FUWS01000011.1"/>
</dbReference>
<dbReference type="AlphaFoldDB" id="A0A1T4SRL0"/>
<proteinExistence type="predicted"/>
<dbReference type="SUPFAM" id="SSF53383">
    <property type="entry name" value="PLP-dependent transferases"/>
    <property type="match status" value="1"/>
</dbReference>
<reference evidence="2 3" key="1">
    <citation type="submission" date="2017-02" db="EMBL/GenBank/DDBJ databases">
        <authorList>
            <person name="Peterson S.W."/>
        </authorList>
    </citation>
    <scope>NUCLEOTIDE SEQUENCE [LARGE SCALE GENOMIC DNA]</scope>
    <source>
        <strain evidence="2 3">DSM 45154</strain>
    </source>
</reference>
<dbReference type="PANTHER" id="PTHR14237:SF19">
    <property type="entry name" value="MITOCHONDRIAL AMIDOXIME REDUCING COMPONENT 1"/>
    <property type="match status" value="1"/>
</dbReference>
<keyword evidence="3" id="KW-1185">Reference proteome</keyword>
<protein>
    <submittedName>
        <fullName evidence="2">Selenocysteine lyase/Cysteine desulfurase</fullName>
    </submittedName>
</protein>
<dbReference type="PANTHER" id="PTHR14237">
    <property type="entry name" value="MOLYBDOPTERIN COFACTOR SULFURASE MOSC"/>
    <property type="match status" value="1"/>
</dbReference>
<dbReference type="EMBL" id="FUWS01000011">
    <property type="protein sequence ID" value="SKA30930.1"/>
    <property type="molecule type" value="Genomic_DNA"/>
</dbReference>
<keyword evidence="2" id="KW-0456">Lyase</keyword>
<dbReference type="InterPro" id="IPR015424">
    <property type="entry name" value="PyrdxlP-dep_Trfase"/>
</dbReference>
<dbReference type="InterPro" id="IPR015421">
    <property type="entry name" value="PyrdxlP-dep_Trfase_major"/>
</dbReference>